<dbReference type="AlphaFoldDB" id="A0A2S7U2B9"/>
<evidence type="ECO:0000256" key="2">
    <source>
        <dbReference type="ARBA" id="ARBA00001974"/>
    </source>
</evidence>
<evidence type="ECO:0000256" key="4">
    <source>
        <dbReference type="ARBA" id="ARBA00006389"/>
    </source>
</evidence>
<dbReference type="EMBL" id="MQWA01000001">
    <property type="protein sequence ID" value="PQJ28581.1"/>
    <property type="molecule type" value="Genomic_DNA"/>
</dbReference>
<dbReference type="Pfam" id="PF06039">
    <property type="entry name" value="Mqo"/>
    <property type="match status" value="1"/>
</dbReference>
<keyword evidence="11" id="KW-1185">Reference proteome</keyword>
<name>A0A2S7U2B9_9BACT</name>
<dbReference type="Gene3D" id="3.30.9.10">
    <property type="entry name" value="D-Amino Acid Oxidase, subunit A, domain 2"/>
    <property type="match status" value="1"/>
</dbReference>
<dbReference type="RefSeq" id="WP_105043080.1">
    <property type="nucleotide sequence ID" value="NZ_MQWA01000001.1"/>
</dbReference>
<dbReference type="NCBIfam" id="NF003608">
    <property type="entry name" value="PRK05257.2-4"/>
    <property type="match status" value="1"/>
</dbReference>
<dbReference type="InterPro" id="IPR006231">
    <property type="entry name" value="MQO"/>
</dbReference>
<dbReference type="NCBIfam" id="NF003605">
    <property type="entry name" value="PRK05257.1-4"/>
    <property type="match status" value="1"/>
</dbReference>
<dbReference type="NCBIfam" id="NF003606">
    <property type="entry name" value="PRK05257.2-1"/>
    <property type="match status" value="1"/>
</dbReference>
<organism evidence="10 11">
    <name type="scientific">Rubritalea profundi</name>
    <dbReference type="NCBI Taxonomy" id="1658618"/>
    <lineage>
        <taxon>Bacteria</taxon>
        <taxon>Pseudomonadati</taxon>
        <taxon>Verrucomicrobiota</taxon>
        <taxon>Verrucomicrobiia</taxon>
        <taxon>Verrucomicrobiales</taxon>
        <taxon>Rubritaleaceae</taxon>
        <taxon>Rubritalea</taxon>
    </lineage>
</organism>
<dbReference type="GO" id="GO:0006099">
    <property type="term" value="P:tricarboxylic acid cycle"/>
    <property type="evidence" value="ECO:0007669"/>
    <property type="project" value="UniProtKB-UniRule"/>
</dbReference>
<dbReference type="HAMAP" id="MF_00212">
    <property type="entry name" value="MQO"/>
    <property type="match status" value="1"/>
</dbReference>
<dbReference type="NCBIfam" id="NF003613">
    <property type="entry name" value="PRK05257.3-4"/>
    <property type="match status" value="1"/>
</dbReference>
<dbReference type="NCBIfam" id="NF009875">
    <property type="entry name" value="PRK13339.1"/>
    <property type="match status" value="1"/>
</dbReference>
<dbReference type="PANTHER" id="PTHR43104">
    <property type="entry name" value="L-2-HYDROXYGLUTARATE DEHYDROGENASE, MITOCHONDRIAL"/>
    <property type="match status" value="1"/>
</dbReference>
<reference evidence="10 11" key="1">
    <citation type="submission" date="2016-12" db="EMBL/GenBank/DDBJ databases">
        <title>Study of bacterial adaptation to deep sea.</title>
        <authorList>
            <person name="Song J."/>
            <person name="Yoshizawa S."/>
            <person name="Kogure K."/>
        </authorList>
    </citation>
    <scope>NUCLEOTIDE SEQUENCE [LARGE SCALE GENOMIC DNA]</scope>
    <source>
        <strain evidence="10 11">SAORIC-165</strain>
    </source>
</reference>
<comment type="catalytic activity">
    <reaction evidence="1 9">
        <text>(S)-malate + a quinone = a quinol + oxaloacetate</text>
        <dbReference type="Rhea" id="RHEA:46012"/>
        <dbReference type="ChEBI" id="CHEBI:15589"/>
        <dbReference type="ChEBI" id="CHEBI:16452"/>
        <dbReference type="ChEBI" id="CHEBI:24646"/>
        <dbReference type="ChEBI" id="CHEBI:132124"/>
        <dbReference type="EC" id="1.1.5.4"/>
    </reaction>
</comment>
<keyword evidence="5 9" id="KW-0816">Tricarboxylic acid cycle</keyword>
<dbReference type="GO" id="GO:0008924">
    <property type="term" value="F:L-malate dehydrogenase (quinone) activity"/>
    <property type="evidence" value="ECO:0007669"/>
    <property type="project" value="UniProtKB-UniRule"/>
</dbReference>
<proteinExistence type="inferred from homology"/>
<comment type="pathway">
    <text evidence="3 9">Carbohydrate metabolism; tricarboxylic acid cycle; oxaloacetate from (S)-malate (quinone route): step 1/1.</text>
</comment>
<evidence type="ECO:0000256" key="9">
    <source>
        <dbReference type="HAMAP-Rule" id="MF_00212"/>
    </source>
</evidence>
<comment type="cofactor">
    <cofactor evidence="2 9">
        <name>FAD</name>
        <dbReference type="ChEBI" id="CHEBI:57692"/>
    </cofactor>
</comment>
<evidence type="ECO:0000256" key="7">
    <source>
        <dbReference type="ARBA" id="ARBA00022827"/>
    </source>
</evidence>
<dbReference type="InterPro" id="IPR036188">
    <property type="entry name" value="FAD/NAD-bd_sf"/>
</dbReference>
<comment type="similarity">
    <text evidence="4 9">Belongs to the MQO family.</text>
</comment>
<dbReference type="UniPathway" id="UPA00223">
    <property type="reaction ID" value="UER01008"/>
</dbReference>
<protein>
    <recommendedName>
        <fullName evidence="9">Probable malate:quinone oxidoreductase</fullName>
        <ecNumber evidence="9">1.1.5.4</ecNumber>
    </recommendedName>
    <alternativeName>
        <fullName evidence="9">MQO</fullName>
    </alternativeName>
    <alternativeName>
        <fullName evidence="9">Malate dehydrogenase [quinone]</fullName>
    </alternativeName>
</protein>
<dbReference type="NCBIfam" id="NF003611">
    <property type="entry name" value="PRK05257.3-2"/>
    <property type="match status" value="1"/>
</dbReference>
<evidence type="ECO:0000256" key="6">
    <source>
        <dbReference type="ARBA" id="ARBA00022630"/>
    </source>
</evidence>
<keyword evidence="7 9" id="KW-0274">FAD</keyword>
<keyword evidence="6 9" id="KW-0285">Flavoprotein</keyword>
<dbReference type="NCBIfam" id="TIGR01320">
    <property type="entry name" value="mal_quin_oxido"/>
    <property type="match status" value="1"/>
</dbReference>
<evidence type="ECO:0000313" key="11">
    <source>
        <dbReference type="Proteomes" id="UP000239907"/>
    </source>
</evidence>
<dbReference type="GO" id="GO:0047545">
    <property type="term" value="F:(S)-2-hydroxyglutarate dehydrogenase activity"/>
    <property type="evidence" value="ECO:0007669"/>
    <property type="project" value="TreeGrafter"/>
</dbReference>
<dbReference type="Gene3D" id="3.50.50.60">
    <property type="entry name" value="FAD/NAD(P)-binding domain"/>
    <property type="match status" value="1"/>
</dbReference>
<evidence type="ECO:0000256" key="3">
    <source>
        <dbReference type="ARBA" id="ARBA00005012"/>
    </source>
</evidence>
<evidence type="ECO:0000256" key="5">
    <source>
        <dbReference type="ARBA" id="ARBA00022532"/>
    </source>
</evidence>
<sequence>MSNNQVTDSELNNNPDVVLIGGGIMSATLGVMLKKLKPDTTIQIIEALPSVALESSHAWNNAGTGHAALCELNYTPQHADGSVTIDKAVVINEQFEQSKQFWAYLVEQGVIDAPEDFIRKVPHMSFVRGEDGVDFLANRFKAMAEHHFFSEMTYSEDVNEIGEWAPLLAAGRAEGEKIAATRVDGGTDIDFGSLTHILINYLTSLDGVTLATETSVRDIDRTSDGGWKVRVRRDGERSSEKVYGKFVFIGAGGGSLKLLQKSGVREGKGFGGFPVSGQFLVCQDEAIIEKHAAKVYGRAAVGAPPMSVPHLDTRVIDGKKSLLFGPYAGFSPKFLKRGSIFDLISSVKPDNLWPMLAVGRDNMSLTEYLYQECVNTHKDRVKALREFFPDAKDEDWTLETAGQRVQIIKKDPEVGGKLQFGTEVVSSQDGTIAALLGASPGASTSVAIILEVLDRCFGEELKSAAWLSELKTMVSSFGKVLANDAELYQKERKRADKALAIL</sequence>
<dbReference type="Proteomes" id="UP000239907">
    <property type="component" value="Unassembled WGS sequence"/>
</dbReference>
<evidence type="ECO:0000313" key="10">
    <source>
        <dbReference type="EMBL" id="PQJ28581.1"/>
    </source>
</evidence>
<evidence type="ECO:0000256" key="8">
    <source>
        <dbReference type="ARBA" id="ARBA00023002"/>
    </source>
</evidence>
<dbReference type="NCBIfam" id="NF003603">
    <property type="entry name" value="PRK05257.1-1"/>
    <property type="match status" value="1"/>
</dbReference>
<dbReference type="OrthoDB" id="9763983at2"/>
<keyword evidence="8 9" id="KW-0560">Oxidoreductase</keyword>
<dbReference type="EC" id="1.1.5.4" evidence="9"/>
<dbReference type="SUPFAM" id="SSF51905">
    <property type="entry name" value="FAD/NAD(P)-binding domain"/>
    <property type="match status" value="1"/>
</dbReference>
<accession>A0A2S7U2B9</accession>
<comment type="caution">
    <text evidence="10">The sequence shown here is derived from an EMBL/GenBank/DDBJ whole genome shotgun (WGS) entry which is preliminary data.</text>
</comment>
<dbReference type="PANTHER" id="PTHR43104:SF2">
    <property type="entry name" value="L-2-HYDROXYGLUTARATE DEHYDROGENASE, MITOCHONDRIAL"/>
    <property type="match status" value="1"/>
</dbReference>
<evidence type="ECO:0000256" key="1">
    <source>
        <dbReference type="ARBA" id="ARBA00001139"/>
    </source>
</evidence>
<gene>
    <name evidence="9" type="primary">mqo</name>
    <name evidence="10" type="ORF">BSZ32_08710</name>
</gene>